<dbReference type="InterPro" id="IPR018657">
    <property type="entry name" value="LarA-like_N"/>
</dbReference>
<reference evidence="2 3" key="2">
    <citation type="journal article" date="2011" name="Stand. Genomic Sci.">
        <title>Complete genome sequence of Mahella australiensis type strain (50-1 BON).</title>
        <authorList>
            <person name="Sikorski J."/>
            <person name="Teshima H."/>
            <person name="Nolan M."/>
            <person name="Lucas S."/>
            <person name="Hammon N."/>
            <person name="Deshpande S."/>
            <person name="Cheng J.F."/>
            <person name="Pitluck S."/>
            <person name="Liolios K."/>
            <person name="Pagani I."/>
            <person name="Ivanova N."/>
            <person name="Huntemann M."/>
            <person name="Mavromatis K."/>
            <person name="Ovchinikova G."/>
            <person name="Pati A."/>
            <person name="Tapia R."/>
            <person name="Han C."/>
            <person name="Goodwin L."/>
            <person name="Chen A."/>
            <person name="Palaniappan K."/>
            <person name="Land M."/>
            <person name="Hauser L."/>
            <person name="Ngatchou-Djao O.D."/>
            <person name="Rohde M."/>
            <person name="Pukall R."/>
            <person name="Spring S."/>
            <person name="Abt B."/>
            <person name="Goker M."/>
            <person name="Detter J.C."/>
            <person name="Woyke T."/>
            <person name="Bristow J."/>
            <person name="Markowitz V."/>
            <person name="Hugenholtz P."/>
            <person name="Eisen J.A."/>
            <person name="Kyrpides N.C."/>
            <person name="Klenk H.P."/>
            <person name="Lapidus A."/>
        </authorList>
    </citation>
    <scope>NUCLEOTIDE SEQUENCE [LARGE SCALE GENOMIC DNA]</scope>
    <source>
        <strain evidence="3">DSM 15567 / CIP 107919 / 50-1 BON</strain>
    </source>
</reference>
<name>F4A0R5_MAHA5</name>
<organism evidence="2 3">
    <name type="scientific">Mahella australiensis (strain DSM 15567 / CIP 107919 / 50-1 BON)</name>
    <dbReference type="NCBI Taxonomy" id="697281"/>
    <lineage>
        <taxon>Bacteria</taxon>
        <taxon>Bacillati</taxon>
        <taxon>Bacillota</taxon>
        <taxon>Clostridia</taxon>
        <taxon>Thermoanaerobacterales</taxon>
        <taxon>Thermoanaerobacterales Family IV. Incertae Sedis</taxon>
        <taxon>Mahella</taxon>
    </lineage>
</organism>
<dbReference type="eggNOG" id="COG2768">
    <property type="taxonomic scope" value="Bacteria"/>
</dbReference>
<feature type="domain" description="LarA-like N-terminal" evidence="1">
    <location>
        <begin position="48"/>
        <end position="189"/>
    </location>
</feature>
<protein>
    <submittedName>
        <fullName evidence="2">Iron-sulfur cluster binding protein</fullName>
    </submittedName>
</protein>
<dbReference type="Pfam" id="PF09861">
    <property type="entry name" value="Lar_N"/>
    <property type="match status" value="1"/>
</dbReference>
<sequence>MSFIDEILEPIYIPPFYKVTQHFPRPVLSDLEDTISDELKKPGTIDRILPGQRIAIAVGSRGIANLPTIVKVLAQYIKQAGAYPFIIPAMGSHGGATGPGQQKVLESLGITEASVNAPIISDMDVMEIAQSEYGHPVYMDRNAFNSDGIIIINRIKPHTAFRGIYESGLMKMITIGLGKQKGAETCHALGFKYMAQFVPAIAKAALSAANILFGLAVLENAYDETYKIIAIPAETIPDIEPQLLNEAKAHMPCIMFDPIDVLIIDEIGKNISGDGMDPNITGRYPTPYASGGPSVSKMVILDLTEATHGNANGLGTADMTTKRAYEKIDWEQTYPNALTSTVTGPVKLPMVLKNDRQAIQAAVKTCNAPVLENVRMVRIKNTLKLEEILISQALLDEALSNPKIDIVSGPFMLPFDSNGNLL</sequence>
<evidence type="ECO:0000313" key="3">
    <source>
        <dbReference type="Proteomes" id="UP000008457"/>
    </source>
</evidence>
<gene>
    <name evidence="2" type="ordered locus">Mahau_1780</name>
</gene>
<dbReference type="STRING" id="697281.Mahau_1780"/>
<evidence type="ECO:0000259" key="1">
    <source>
        <dbReference type="Pfam" id="PF09861"/>
    </source>
</evidence>
<reference evidence="3" key="1">
    <citation type="submission" date="2010-11" db="EMBL/GenBank/DDBJ databases">
        <title>The complete genome of Mahella australiensis DSM 15567.</title>
        <authorList>
            <consortium name="US DOE Joint Genome Institute (JGI-PGF)"/>
            <person name="Lucas S."/>
            <person name="Copeland A."/>
            <person name="Lapidus A."/>
            <person name="Bruce D."/>
            <person name="Goodwin L."/>
            <person name="Pitluck S."/>
            <person name="Kyrpides N."/>
            <person name="Mavromatis K."/>
            <person name="Pagani I."/>
            <person name="Ivanova N."/>
            <person name="Teshima H."/>
            <person name="Brettin T."/>
            <person name="Detter J.C."/>
            <person name="Han C."/>
            <person name="Tapia R."/>
            <person name="Land M."/>
            <person name="Hauser L."/>
            <person name="Markowitz V."/>
            <person name="Cheng J.-F."/>
            <person name="Hugenholtz P."/>
            <person name="Woyke T."/>
            <person name="Wu D."/>
            <person name="Spring S."/>
            <person name="Pukall R."/>
            <person name="Steenblock K."/>
            <person name="Schneider S."/>
            <person name="Klenk H.-P."/>
            <person name="Eisen J.A."/>
        </authorList>
    </citation>
    <scope>NUCLEOTIDE SEQUENCE [LARGE SCALE GENOMIC DNA]</scope>
    <source>
        <strain evidence="3">DSM 15567 / CIP 107919 / 50-1 BON</strain>
    </source>
</reference>
<dbReference type="OrthoDB" id="9788398at2"/>
<dbReference type="RefSeq" id="WP_013781389.1">
    <property type="nucleotide sequence ID" value="NC_015520.1"/>
</dbReference>
<dbReference type="KEGG" id="mas:Mahau_1780"/>
<dbReference type="Proteomes" id="UP000008457">
    <property type="component" value="Chromosome"/>
</dbReference>
<dbReference type="HOGENOM" id="CLU_055092_0_0_9"/>
<evidence type="ECO:0000313" key="2">
    <source>
        <dbReference type="EMBL" id="AEE96961.1"/>
    </source>
</evidence>
<dbReference type="AlphaFoldDB" id="F4A0R5"/>
<keyword evidence="3" id="KW-1185">Reference proteome</keyword>
<proteinExistence type="predicted"/>
<dbReference type="Gene3D" id="3.40.50.11440">
    <property type="match status" value="1"/>
</dbReference>
<dbReference type="EMBL" id="CP002360">
    <property type="protein sequence ID" value="AEE96961.1"/>
    <property type="molecule type" value="Genomic_DNA"/>
</dbReference>
<dbReference type="GO" id="GO:0050043">
    <property type="term" value="F:lactate racemase activity"/>
    <property type="evidence" value="ECO:0007669"/>
    <property type="project" value="InterPro"/>
</dbReference>
<accession>F4A0R5</accession>